<dbReference type="PANTHER" id="PTHR31900">
    <property type="entry name" value="F-BOX/RNI SUPERFAMILY PROTEIN-RELATED"/>
    <property type="match status" value="1"/>
</dbReference>
<dbReference type="Pfam" id="PF24758">
    <property type="entry name" value="LRR_At5g56370"/>
    <property type="match status" value="1"/>
</dbReference>
<dbReference type="InterPro" id="IPR032675">
    <property type="entry name" value="LRR_dom_sf"/>
</dbReference>
<proteinExistence type="predicted"/>
<dbReference type="OrthoDB" id="1035840at2759"/>
<keyword evidence="3" id="KW-1185">Reference proteome</keyword>
<reference evidence="2" key="1">
    <citation type="submission" date="2019-07" db="EMBL/GenBank/DDBJ databases">
        <authorList>
            <person name="Dittberner H."/>
        </authorList>
    </citation>
    <scope>NUCLEOTIDE SEQUENCE [LARGE SCALE GENOMIC DNA]</scope>
</reference>
<feature type="domain" description="FBD" evidence="1">
    <location>
        <begin position="214"/>
        <end position="285"/>
    </location>
</feature>
<dbReference type="PANTHER" id="PTHR31900:SF33">
    <property type="entry name" value="PROTEIN WITH RNI-LIKE_FBD-LIKE DOMAIN"/>
    <property type="match status" value="1"/>
</dbReference>
<dbReference type="Pfam" id="PF08387">
    <property type="entry name" value="FBD"/>
    <property type="match status" value="1"/>
</dbReference>
<dbReference type="InterPro" id="IPR055411">
    <property type="entry name" value="LRR_FXL15/At3g58940/PEG3-like"/>
</dbReference>
<dbReference type="Proteomes" id="UP000489600">
    <property type="component" value="Unassembled WGS sequence"/>
</dbReference>
<dbReference type="EMBL" id="CABITT030000002">
    <property type="protein sequence ID" value="VVA95781.1"/>
    <property type="molecule type" value="Genomic_DNA"/>
</dbReference>
<dbReference type="AlphaFoldDB" id="A0A565B294"/>
<dbReference type="SMART" id="SM00579">
    <property type="entry name" value="FBD"/>
    <property type="match status" value="1"/>
</dbReference>
<organism evidence="2 3">
    <name type="scientific">Arabis nemorensis</name>
    <dbReference type="NCBI Taxonomy" id="586526"/>
    <lineage>
        <taxon>Eukaryota</taxon>
        <taxon>Viridiplantae</taxon>
        <taxon>Streptophyta</taxon>
        <taxon>Embryophyta</taxon>
        <taxon>Tracheophyta</taxon>
        <taxon>Spermatophyta</taxon>
        <taxon>Magnoliopsida</taxon>
        <taxon>eudicotyledons</taxon>
        <taxon>Gunneridae</taxon>
        <taxon>Pentapetalae</taxon>
        <taxon>rosids</taxon>
        <taxon>malvids</taxon>
        <taxon>Brassicales</taxon>
        <taxon>Brassicaceae</taxon>
        <taxon>Arabideae</taxon>
        <taxon>Arabis</taxon>
    </lineage>
</organism>
<dbReference type="InterPro" id="IPR050232">
    <property type="entry name" value="FBL13/AtMIF1-like"/>
</dbReference>
<gene>
    <name evidence="2" type="ORF">ANE_LOCUS6226</name>
</gene>
<protein>
    <recommendedName>
        <fullName evidence="1">FBD domain-containing protein</fullName>
    </recommendedName>
</protein>
<comment type="caution">
    <text evidence="2">The sequence shown here is derived from an EMBL/GenBank/DDBJ whole genome shotgun (WGS) entry which is preliminary data.</text>
</comment>
<evidence type="ECO:0000259" key="1">
    <source>
        <dbReference type="SMART" id="SM00579"/>
    </source>
</evidence>
<dbReference type="Gene3D" id="3.80.10.10">
    <property type="entry name" value="Ribonuclease Inhibitor"/>
    <property type="match status" value="1"/>
</dbReference>
<sequence length="285" mass="32570">MFGSVHFIRIDWFIVIDLSIVKFANVLVLEKLISSCPVLENLSVSRSSIDDVDVLRVCSRSLLRFEHIGDCSEGWDKLEVAIDAPRLEYLSLVDHARFRIENSGSLVEADINIIFNIEKLLGPDELPKRNMIRDFLVGISKVKKMFISSYTLEVIYDYELPLFHNLSSLHADFEDHNLEMLSTFLESCPNLKSLVVEFKDSPEKEGFRALSVPRCFLTSLEYVKIERPITGETRGMKLVSFLENSAILKKLTLCLDNSRKKEESVIFKELLTISRLSTSCQVIVN</sequence>
<evidence type="ECO:0000313" key="3">
    <source>
        <dbReference type="Proteomes" id="UP000489600"/>
    </source>
</evidence>
<dbReference type="InterPro" id="IPR006566">
    <property type="entry name" value="FBD"/>
</dbReference>
<accession>A0A565B294</accession>
<evidence type="ECO:0000313" key="2">
    <source>
        <dbReference type="EMBL" id="VVA95781.1"/>
    </source>
</evidence>
<dbReference type="SUPFAM" id="SSF52047">
    <property type="entry name" value="RNI-like"/>
    <property type="match status" value="1"/>
</dbReference>
<name>A0A565B294_9BRAS</name>